<proteinExistence type="predicted"/>
<reference evidence="7 8" key="1">
    <citation type="journal article" date="2018" name="Sci. Rep.">
        <title>Genome sequence of the cauliflower mushroom Sparassis crispa (Hanabiratake) and its association with beneficial usage.</title>
        <authorList>
            <person name="Kiyama R."/>
            <person name="Furutani Y."/>
            <person name="Kawaguchi K."/>
            <person name="Nakanishi T."/>
        </authorList>
    </citation>
    <scope>NUCLEOTIDE SEQUENCE [LARGE SCALE GENOMIC DNA]</scope>
</reference>
<feature type="transmembrane region" description="Helical" evidence="6">
    <location>
        <begin position="288"/>
        <end position="309"/>
    </location>
</feature>
<evidence type="ECO:0000256" key="6">
    <source>
        <dbReference type="SAM" id="Phobius"/>
    </source>
</evidence>
<organism evidence="7 8">
    <name type="scientific">Sparassis crispa</name>
    <dbReference type="NCBI Taxonomy" id="139825"/>
    <lineage>
        <taxon>Eukaryota</taxon>
        <taxon>Fungi</taxon>
        <taxon>Dikarya</taxon>
        <taxon>Basidiomycota</taxon>
        <taxon>Agaricomycotina</taxon>
        <taxon>Agaricomycetes</taxon>
        <taxon>Polyporales</taxon>
        <taxon>Sparassidaceae</taxon>
        <taxon>Sparassis</taxon>
    </lineage>
</organism>
<dbReference type="RefSeq" id="XP_027611859.1">
    <property type="nucleotide sequence ID" value="XM_027756058.1"/>
</dbReference>
<evidence type="ECO:0000256" key="2">
    <source>
        <dbReference type="ARBA" id="ARBA00022692"/>
    </source>
</evidence>
<feature type="compositionally biased region" description="Polar residues" evidence="5">
    <location>
        <begin position="781"/>
        <end position="795"/>
    </location>
</feature>
<dbReference type="PANTHER" id="PTHR23423">
    <property type="entry name" value="ORGANIC SOLUTE TRANSPORTER-RELATED"/>
    <property type="match status" value="1"/>
</dbReference>
<feature type="compositionally biased region" description="Low complexity" evidence="5">
    <location>
        <begin position="598"/>
        <end position="609"/>
    </location>
</feature>
<comment type="caution">
    <text evidence="7">The sequence shown here is derived from an EMBL/GenBank/DDBJ whole genome shotgun (WGS) entry which is preliminary data.</text>
</comment>
<gene>
    <name evidence="7" type="ORF">SCP_0306690</name>
</gene>
<comment type="subcellular location">
    <subcellularLocation>
        <location evidence="1">Membrane</location>
        <topology evidence="1">Multi-pass membrane protein</topology>
    </subcellularLocation>
</comment>
<dbReference type="GeneID" id="38777863"/>
<dbReference type="InParanoid" id="A0A401GFI2"/>
<dbReference type="SMART" id="SM01417">
    <property type="entry name" value="Solute_trans_a"/>
    <property type="match status" value="1"/>
</dbReference>
<dbReference type="Proteomes" id="UP000287166">
    <property type="component" value="Unassembled WGS sequence"/>
</dbReference>
<accession>A0A401GFI2</accession>
<feature type="region of interest" description="Disordered" evidence="5">
    <location>
        <begin position="781"/>
        <end position="849"/>
    </location>
</feature>
<keyword evidence="8" id="KW-1185">Reference proteome</keyword>
<evidence type="ECO:0000256" key="1">
    <source>
        <dbReference type="ARBA" id="ARBA00004141"/>
    </source>
</evidence>
<evidence type="ECO:0000313" key="8">
    <source>
        <dbReference type="Proteomes" id="UP000287166"/>
    </source>
</evidence>
<keyword evidence="2 6" id="KW-0812">Transmembrane</keyword>
<dbReference type="InterPro" id="IPR005178">
    <property type="entry name" value="Ostalpha/TMEM184C"/>
</dbReference>
<keyword evidence="4 6" id="KW-0472">Membrane</keyword>
<feature type="transmembrane region" description="Helical" evidence="6">
    <location>
        <begin position="34"/>
        <end position="54"/>
    </location>
</feature>
<feature type="transmembrane region" description="Helical" evidence="6">
    <location>
        <begin position="179"/>
        <end position="201"/>
    </location>
</feature>
<feature type="region of interest" description="Disordered" evidence="5">
    <location>
        <begin position="691"/>
        <end position="731"/>
    </location>
</feature>
<feature type="compositionally biased region" description="Basic and acidic residues" evidence="5">
    <location>
        <begin position="543"/>
        <end position="558"/>
    </location>
</feature>
<dbReference type="OrthoDB" id="5348404at2759"/>
<keyword evidence="3 6" id="KW-1133">Transmembrane helix</keyword>
<evidence type="ECO:0000313" key="7">
    <source>
        <dbReference type="EMBL" id="GBE80946.1"/>
    </source>
</evidence>
<evidence type="ECO:0000256" key="3">
    <source>
        <dbReference type="ARBA" id="ARBA00022989"/>
    </source>
</evidence>
<feature type="transmembrane region" description="Helical" evidence="6">
    <location>
        <begin position="213"/>
        <end position="236"/>
    </location>
</feature>
<evidence type="ECO:0008006" key="9">
    <source>
        <dbReference type="Google" id="ProtNLM"/>
    </source>
</evidence>
<evidence type="ECO:0000256" key="4">
    <source>
        <dbReference type="ARBA" id="ARBA00023136"/>
    </source>
</evidence>
<dbReference type="EMBL" id="BFAD01000003">
    <property type="protein sequence ID" value="GBE80946.1"/>
    <property type="molecule type" value="Genomic_DNA"/>
</dbReference>
<dbReference type="Pfam" id="PF03619">
    <property type="entry name" value="Solute_trans_a"/>
    <property type="match status" value="1"/>
</dbReference>
<evidence type="ECO:0000256" key="5">
    <source>
        <dbReference type="SAM" id="MobiDB-lite"/>
    </source>
</evidence>
<dbReference type="GO" id="GO:0016020">
    <property type="term" value="C:membrane"/>
    <property type="evidence" value="ECO:0007669"/>
    <property type="project" value="UniProtKB-SubCell"/>
</dbReference>
<feature type="region of interest" description="Disordered" evidence="5">
    <location>
        <begin position="498"/>
        <end position="517"/>
    </location>
</feature>
<dbReference type="AlphaFoldDB" id="A0A401GFI2"/>
<feature type="region of interest" description="Disordered" evidence="5">
    <location>
        <begin position="594"/>
        <end position="617"/>
    </location>
</feature>
<feature type="region of interest" description="Disordered" evidence="5">
    <location>
        <begin position="527"/>
        <end position="561"/>
    </location>
</feature>
<sequence>MADVQNGRCFAKTALAAEPPLIQNGSVILQAHHIGWIISGSFTFVAIVVSFWLIDRHLVWYTNKREQRYIVRILFMVPIYAVVSFASYLYWNHSTALLLIRDCYESTVLTAFFYLLLTYLSPHVPEQKEIFRRVGLSCQNDREACRRGTKPRKWVFPLSFVRWKPEDGLYFFQLMKWGVLQYCVIRPVTTLVAVVLNYVGLYCGDSWSPGWGHIYITVVVSISVSVAMYCLIQLYLPISEYLAPHKPLLKLFAIKAVVFLTFWQETFISSLEVFGVIKDTQYMTADNIATGVGAVTETFEMMLFAFLHIRAFTYKPYRTAPERTPRWRSLVQVLNFKETLRELWAGAVYMAHRFRGHETDVQARREAVLEGVFGKSRYDIRRADQAGKNPIVVAMEETVHVDAEWQWLHAADGQTPPWEARDRWHREKSDPLAEQIKKGLSKTGYSKADRMNAPRYDRLGEVEESGAPAAGHWRREYSWWRDIYARISGSEMHWELEQEQTYNRASEPRGREDPTGQDQTRLLQHNVGEHDYEDQPPPSVIRTYRDSQKKKGLRDKDVPLAPQEPEALLSAFVSPERDPPPHPPADRQATLTSLQNRSSVVSSNVPSSPALTDSNQSDSFLGRAFPDVAYSSTSAEVVSVGRTSSESHRTRVRLPGEPEVVPESVQQLKTPVFVQSPHRVRPEVGTYPAALPIPSPASTDPSVRPGVPLARPAQSKSSGRGSATMRAPVLSDRRYSYGGRRSTPFIANRYTPSRDRIVLPARLAPITDREEATALSQVEPASSAVQLAPTPSSYSPLVRPLQVRGSMTASEDPPVGSRGLRRSTYNVRRQSYAPNSASPCRIHRDGSRR</sequence>
<protein>
    <recommendedName>
        <fullName evidence="9">DUF300-domain-containing protein</fullName>
    </recommendedName>
</protein>
<name>A0A401GFI2_9APHY</name>
<feature type="compositionally biased region" description="Polar residues" evidence="5">
    <location>
        <begin position="823"/>
        <end position="838"/>
    </location>
</feature>
<feature type="transmembrane region" description="Helical" evidence="6">
    <location>
        <begin position="69"/>
        <end position="91"/>
    </location>
</feature>